<protein>
    <recommendedName>
        <fullName evidence="2">dATP/dGTP diphosphohydrolase N-terminal domain-containing protein</fullName>
    </recommendedName>
</protein>
<feature type="non-terminal residue" evidence="1">
    <location>
        <position position="167"/>
    </location>
</feature>
<evidence type="ECO:0008006" key="2">
    <source>
        <dbReference type="Google" id="ProtNLM"/>
    </source>
</evidence>
<dbReference type="AlphaFoldDB" id="A0A0F9I582"/>
<reference evidence="1" key="1">
    <citation type="journal article" date="2015" name="Nature">
        <title>Complex archaea that bridge the gap between prokaryotes and eukaryotes.</title>
        <authorList>
            <person name="Spang A."/>
            <person name="Saw J.H."/>
            <person name="Jorgensen S.L."/>
            <person name="Zaremba-Niedzwiedzka K."/>
            <person name="Martijn J."/>
            <person name="Lind A.E."/>
            <person name="van Eijk R."/>
            <person name="Schleper C."/>
            <person name="Guy L."/>
            <person name="Ettema T.J."/>
        </authorList>
    </citation>
    <scope>NUCLEOTIDE SEQUENCE</scope>
</reference>
<comment type="caution">
    <text evidence="1">The sequence shown here is derived from an EMBL/GenBank/DDBJ whole genome shotgun (WGS) entry which is preliminary data.</text>
</comment>
<gene>
    <name evidence="1" type="ORF">LCGC14_1621970</name>
</gene>
<organism evidence="1">
    <name type="scientific">marine sediment metagenome</name>
    <dbReference type="NCBI Taxonomy" id="412755"/>
    <lineage>
        <taxon>unclassified sequences</taxon>
        <taxon>metagenomes</taxon>
        <taxon>ecological metagenomes</taxon>
    </lineage>
</organism>
<name>A0A0F9I582_9ZZZZ</name>
<accession>A0A0F9I582</accession>
<dbReference type="EMBL" id="LAZR01013263">
    <property type="protein sequence ID" value="KKM22771.1"/>
    <property type="molecule type" value="Genomic_DNA"/>
</dbReference>
<evidence type="ECO:0000313" key="1">
    <source>
        <dbReference type="EMBL" id="KKM22771.1"/>
    </source>
</evidence>
<proteinExistence type="predicted"/>
<sequence length="167" mass="20214">MSIHKFIPDWKLREKFRKERQDEVNFSYRPSGGKMSRIDNTENLHTNYLKEMTKMREFESGATRDDEEGKRDFEGFLSPLALQRYAQYMHKHRKQADGKLRDSDNWQKGIPLSVYMKSWWRHFMDTWYMWRGTHREEFGVIELKDWDDNCLDEISDLLCAALFNNMG</sequence>